<sequence length="203" mass="22823">MHAKHRKRIESDVHVDFHPFLYIQDRIWCVSSFPFIFCYNLQPGSACVYQATRCDVYRMLPAQDPRVHGRIVRARLAVCTRSRTPICIRSRTRSRIPTCPCLRSLPPCVALQTCAYISRSGACPSASASLTFEPPSSPARPRHASRLRRHVRICCALRSADAFRVRPSHCARAPAFRTATCNTSRLPPPSPSPPDWEIHGSTG</sequence>
<gene>
    <name evidence="2" type="ORF">B0H17DRAFT_2517</name>
</gene>
<evidence type="ECO:0000313" key="3">
    <source>
        <dbReference type="Proteomes" id="UP001221757"/>
    </source>
</evidence>
<dbReference type="AlphaFoldDB" id="A0AAD7MCJ1"/>
<name>A0AAD7MCJ1_MYCRO</name>
<protein>
    <submittedName>
        <fullName evidence="2">Uncharacterized protein</fullName>
    </submittedName>
</protein>
<feature type="region of interest" description="Disordered" evidence="1">
    <location>
        <begin position="181"/>
        <end position="203"/>
    </location>
</feature>
<organism evidence="2 3">
    <name type="scientific">Mycena rosella</name>
    <name type="common">Pink bonnet</name>
    <name type="synonym">Agaricus rosellus</name>
    <dbReference type="NCBI Taxonomy" id="1033263"/>
    <lineage>
        <taxon>Eukaryota</taxon>
        <taxon>Fungi</taxon>
        <taxon>Dikarya</taxon>
        <taxon>Basidiomycota</taxon>
        <taxon>Agaricomycotina</taxon>
        <taxon>Agaricomycetes</taxon>
        <taxon>Agaricomycetidae</taxon>
        <taxon>Agaricales</taxon>
        <taxon>Marasmiineae</taxon>
        <taxon>Mycenaceae</taxon>
        <taxon>Mycena</taxon>
    </lineage>
</organism>
<evidence type="ECO:0000313" key="2">
    <source>
        <dbReference type="EMBL" id="KAJ7710526.1"/>
    </source>
</evidence>
<comment type="caution">
    <text evidence="2">The sequence shown here is derived from an EMBL/GenBank/DDBJ whole genome shotgun (WGS) entry which is preliminary data.</text>
</comment>
<accession>A0AAD7MCJ1</accession>
<dbReference type="Proteomes" id="UP001221757">
    <property type="component" value="Unassembled WGS sequence"/>
</dbReference>
<keyword evidence="3" id="KW-1185">Reference proteome</keyword>
<dbReference type="EMBL" id="JARKIE010000001">
    <property type="protein sequence ID" value="KAJ7710526.1"/>
    <property type="molecule type" value="Genomic_DNA"/>
</dbReference>
<reference evidence="2" key="1">
    <citation type="submission" date="2023-03" db="EMBL/GenBank/DDBJ databases">
        <title>Massive genome expansion in bonnet fungi (Mycena s.s.) driven by repeated elements and novel gene families across ecological guilds.</title>
        <authorList>
            <consortium name="Lawrence Berkeley National Laboratory"/>
            <person name="Harder C.B."/>
            <person name="Miyauchi S."/>
            <person name="Viragh M."/>
            <person name="Kuo A."/>
            <person name="Thoen E."/>
            <person name="Andreopoulos B."/>
            <person name="Lu D."/>
            <person name="Skrede I."/>
            <person name="Drula E."/>
            <person name="Henrissat B."/>
            <person name="Morin E."/>
            <person name="Kohler A."/>
            <person name="Barry K."/>
            <person name="LaButti K."/>
            <person name="Morin E."/>
            <person name="Salamov A."/>
            <person name="Lipzen A."/>
            <person name="Mereny Z."/>
            <person name="Hegedus B."/>
            <person name="Baldrian P."/>
            <person name="Stursova M."/>
            <person name="Weitz H."/>
            <person name="Taylor A."/>
            <person name="Grigoriev I.V."/>
            <person name="Nagy L.G."/>
            <person name="Martin F."/>
            <person name="Kauserud H."/>
        </authorList>
    </citation>
    <scope>NUCLEOTIDE SEQUENCE</scope>
    <source>
        <strain evidence="2">CBHHK067</strain>
    </source>
</reference>
<proteinExistence type="predicted"/>
<evidence type="ECO:0000256" key="1">
    <source>
        <dbReference type="SAM" id="MobiDB-lite"/>
    </source>
</evidence>